<dbReference type="PROSITE" id="PS50879">
    <property type="entry name" value="RNASE_H_1"/>
    <property type="match status" value="1"/>
</dbReference>
<dbReference type="GO" id="GO:0003676">
    <property type="term" value="F:nucleic acid binding"/>
    <property type="evidence" value="ECO:0007669"/>
    <property type="project" value="InterPro"/>
</dbReference>
<organism evidence="2 3">
    <name type="scientific">Candidatus Amesbacteria bacterium GW2011_GWA2_42_12</name>
    <dbReference type="NCBI Taxonomy" id="1618356"/>
    <lineage>
        <taxon>Bacteria</taxon>
        <taxon>Candidatus Amesiibacteriota</taxon>
    </lineage>
</organism>
<evidence type="ECO:0000259" key="1">
    <source>
        <dbReference type="PROSITE" id="PS50879"/>
    </source>
</evidence>
<dbReference type="InterPro" id="IPR012337">
    <property type="entry name" value="RNaseH-like_sf"/>
</dbReference>
<dbReference type="GO" id="GO:0004523">
    <property type="term" value="F:RNA-DNA hybrid ribonuclease activity"/>
    <property type="evidence" value="ECO:0007669"/>
    <property type="project" value="InterPro"/>
</dbReference>
<dbReference type="Proteomes" id="UP000034160">
    <property type="component" value="Unassembled WGS sequence"/>
</dbReference>
<dbReference type="CDD" id="cd09279">
    <property type="entry name" value="RNase_HI_like"/>
    <property type="match status" value="1"/>
</dbReference>
<name>A0A0G1AGG5_9BACT</name>
<dbReference type="Gene3D" id="3.30.420.10">
    <property type="entry name" value="Ribonuclease H-like superfamily/Ribonuclease H"/>
    <property type="match status" value="1"/>
</dbReference>
<reference evidence="2 3" key="1">
    <citation type="journal article" date="2015" name="Nature">
        <title>rRNA introns, odd ribosomes, and small enigmatic genomes across a large radiation of phyla.</title>
        <authorList>
            <person name="Brown C.T."/>
            <person name="Hug L.A."/>
            <person name="Thomas B.C."/>
            <person name="Sharon I."/>
            <person name="Castelle C.J."/>
            <person name="Singh A."/>
            <person name="Wilkins M.J."/>
            <person name="Williams K.H."/>
            <person name="Banfield J.F."/>
        </authorList>
    </citation>
    <scope>NUCLEOTIDE SEQUENCE [LARGE SCALE GENOMIC DNA]</scope>
</reference>
<dbReference type="PANTHER" id="PTHR46387">
    <property type="entry name" value="POLYNUCLEOTIDYL TRANSFERASE, RIBONUCLEASE H-LIKE SUPERFAMILY PROTEIN"/>
    <property type="match status" value="1"/>
</dbReference>
<dbReference type="Pfam" id="PF00075">
    <property type="entry name" value="RNase_H"/>
    <property type="match status" value="1"/>
</dbReference>
<evidence type="ECO:0000313" key="3">
    <source>
        <dbReference type="Proteomes" id="UP000034160"/>
    </source>
</evidence>
<dbReference type="InterPro" id="IPR036397">
    <property type="entry name" value="RNaseH_sf"/>
</dbReference>
<proteinExistence type="predicted"/>
<dbReference type="SUPFAM" id="SSF53098">
    <property type="entry name" value="Ribonuclease H-like"/>
    <property type="match status" value="1"/>
</dbReference>
<dbReference type="PATRIC" id="fig|1618356.3.peg.18"/>
<protein>
    <submittedName>
        <fullName evidence="2">Ribonuclease H</fullName>
    </submittedName>
</protein>
<dbReference type="EMBL" id="LCCN01000001">
    <property type="protein sequence ID" value="KKS33186.1"/>
    <property type="molecule type" value="Genomic_DNA"/>
</dbReference>
<dbReference type="STRING" id="1618356.UU93_C0001G0017"/>
<sequence>MTTNDKILSIYCDGGSRGNPGPAASAFVVLDTNNTVVYQKGFFLGTATNNQAEYQAVIESLKWLSTMNPEPTNQLTINFYLDSQLIVNQIKGLFKIKNSDLKIKNIETQKLIGNLKLGIENFIYIPREKNSQADLLVNQTLNKN</sequence>
<comment type="caution">
    <text evidence="2">The sequence shown here is derived from an EMBL/GenBank/DDBJ whole genome shotgun (WGS) entry which is preliminary data.</text>
</comment>
<feature type="domain" description="RNase H type-1" evidence="1">
    <location>
        <begin position="4"/>
        <end position="142"/>
    </location>
</feature>
<evidence type="ECO:0000313" key="2">
    <source>
        <dbReference type="EMBL" id="KKS33186.1"/>
    </source>
</evidence>
<gene>
    <name evidence="2" type="ORF">UU93_C0001G0017</name>
</gene>
<dbReference type="AlphaFoldDB" id="A0A0G1AGG5"/>
<dbReference type="InterPro" id="IPR002156">
    <property type="entry name" value="RNaseH_domain"/>
</dbReference>
<accession>A0A0G1AGG5</accession>